<proteinExistence type="predicted"/>
<protein>
    <submittedName>
        <fullName evidence="1">Uncharacterized protein</fullName>
    </submittedName>
</protein>
<evidence type="ECO:0000313" key="2">
    <source>
        <dbReference type="Proteomes" id="UP001596174"/>
    </source>
</evidence>
<name>A0ABW1G0B2_9ACTN</name>
<dbReference type="Proteomes" id="UP001596174">
    <property type="component" value="Unassembled WGS sequence"/>
</dbReference>
<accession>A0ABW1G0B2</accession>
<sequence length="72" mass="7928">MSMDIHELETESAELLPAREALGRLKFSFHKTVTVTKHVAYVDAHNESLAGNWNSPYAEAASCASQSISIHQ</sequence>
<keyword evidence="2" id="KW-1185">Reference proteome</keyword>
<gene>
    <name evidence="1" type="ORF">ACFP3V_10255</name>
</gene>
<dbReference type="EMBL" id="JBHSQJ010000036">
    <property type="protein sequence ID" value="MFC5907602.1"/>
    <property type="molecule type" value="Genomic_DNA"/>
</dbReference>
<reference evidence="2" key="1">
    <citation type="journal article" date="2019" name="Int. J. Syst. Evol. Microbiol.">
        <title>The Global Catalogue of Microorganisms (GCM) 10K type strain sequencing project: providing services to taxonomists for standard genome sequencing and annotation.</title>
        <authorList>
            <consortium name="The Broad Institute Genomics Platform"/>
            <consortium name="The Broad Institute Genome Sequencing Center for Infectious Disease"/>
            <person name="Wu L."/>
            <person name="Ma J."/>
        </authorList>
    </citation>
    <scope>NUCLEOTIDE SEQUENCE [LARGE SCALE GENOMIC DNA]</scope>
    <source>
        <strain evidence="2">JCM 4816</strain>
    </source>
</reference>
<dbReference type="RefSeq" id="WP_380582193.1">
    <property type="nucleotide sequence ID" value="NZ_JBHSQJ010000036.1"/>
</dbReference>
<organism evidence="1 2">
    <name type="scientific">Streptacidiphilus monticola</name>
    <dbReference type="NCBI Taxonomy" id="2161674"/>
    <lineage>
        <taxon>Bacteria</taxon>
        <taxon>Bacillati</taxon>
        <taxon>Actinomycetota</taxon>
        <taxon>Actinomycetes</taxon>
        <taxon>Kitasatosporales</taxon>
        <taxon>Streptomycetaceae</taxon>
        <taxon>Streptacidiphilus</taxon>
    </lineage>
</organism>
<evidence type="ECO:0000313" key="1">
    <source>
        <dbReference type="EMBL" id="MFC5907602.1"/>
    </source>
</evidence>
<comment type="caution">
    <text evidence="1">The sequence shown here is derived from an EMBL/GenBank/DDBJ whole genome shotgun (WGS) entry which is preliminary data.</text>
</comment>